<keyword evidence="4" id="KW-1185">Reference proteome</keyword>
<dbReference type="EMBL" id="BOMB01000049">
    <property type="protein sequence ID" value="GID15881.1"/>
    <property type="molecule type" value="Genomic_DNA"/>
</dbReference>
<keyword evidence="2" id="KW-1133">Transmembrane helix</keyword>
<accession>A0A8J3J4Z7</accession>
<feature type="region of interest" description="Disordered" evidence="1">
    <location>
        <begin position="68"/>
        <end position="112"/>
    </location>
</feature>
<reference evidence="3" key="1">
    <citation type="submission" date="2021-01" db="EMBL/GenBank/DDBJ databases">
        <title>Whole genome shotgun sequence of Actinocatenispora rupis NBRC 107355.</title>
        <authorList>
            <person name="Komaki H."/>
            <person name="Tamura T."/>
        </authorList>
    </citation>
    <scope>NUCLEOTIDE SEQUENCE</scope>
    <source>
        <strain evidence="3">NBRC 107355</strain>
    </source>
</reference>
<proteinExistence type="predicted"/>
<dbReference type="Proteomes" id="UP000612808">
    <property type="component" value="Unassembled WGS sequence"/>
</dbReference>
<organism evidence="3 4">
    <name type="scientific">Actinocatenispora rupis</name>
    <dbReference type="NCBI Taxonomy" id="519421"/>
    <lineage>
        <taxon>Bacteria</taxon>
        <taxon>Bacillati</taxon>
        <taxon>Actinomycetota</taxon>
        <taxon>Actinomycetes</taxon>
        <taxon>Micromonosporales</taxon>
        <taxon>Micromonosporaceae</taxon>
        <taxon>Actinocatenispora</taxon>
    </lineage>
</organism>
<evidence type="ECO:0000256" key="1">
    <source>
        <dbReference type="SAM" id="MobiDB-lite"/>
    </source>
</evidence>
<evidence type="ECO:0000256" key="2">
    <source>
        <dbReference type="SAM" id="Phobius"/>
    </source>
</evidence>
<feature type="compositionally biased region" description="Basic and acidic residues" evidence="1">
    <location>
        <begin position="90"/>
        <end position="106"/>
    </location>
</feature>
<keyword evidence="2" id="KW-0472">Membrane</keyword>
<dbReference type="PROSITE" id="PS51257">
    <property type="entry name" value="PROKAR_LIPOPROTEIN"/>
    <property type="match status" value="1"/>
</dbReference>
<evidence type="ECO:0000313" key="4">
    <source>
        <dbReference type="Proteomes" id="UP000612808"/>
    </source>
</evidence>
<dbReference type="AlphaFoldDB" id="A0A8J3J4Z7"/>
<feature type="transmembrane region" description="Helical" evidence="2">
    <location>
        <begin position="41"/>
        <end position="60"/>
    </location>
</feature>
<gene>
    <name evidence="3" type="ORF">Aru02nite_67700</name>
</gene>
<protein>
    <recommendedName>
        <fullName evidence="5">DNA-binding transcriptional regulator of glucitol operon</fullName>
    </recommendedName>
</protein>
<feature type="region of interest" description="Disordered" evidence="1">
    <location>
        <begin position="124"/>
        <end position="144"/>
    </location>
</feature>
<evidence type="ECO:0008006" key="5">
    <source>
        <dbReference type="Google" id="ProtNLM"/>
    </source>
</evidence>
<comment type="caution">
    <text evidence="3">The sequence shown here is derived from an EMBL/GenBank/DDBJ whole genome shotgun (WGS) entry which is preliminary data.</text>
</comment>
<keyword evidence="2" id="KW-0812">Transmembrane</keyword>
<name>A0A8J3J4Z7_9ACTN</name>
<evidence type="ECO:0000313" key="3">
    <source>
        <dbReference type="EMBL" id="GID15881.1"/>
    </source>
</evidence>
<sequence>MRRFLSPRWLALHALMVLAFCGCLGMCWWQLTRAQGGNTLSWGYTFEWPVFGVFAVAFWGKLIRDERRRTEPEQPTRLSAPVLAGARPPAEPERIRRVERAAPVEDTRDDPELAAYNDYLTWQNANPHRSRRDYPGRPTTYEGS</sequence>
<dbReference type="RefSeq" id="WP_203664372.1">
    <property type="nucleotide sequence ID" value="NZ_BAAAZM010000038.1"/>
</dbReference>